<dbReference type="GO" id="GO:0055059">
    <property type="term" value="P:asymmetric neuroblast division"/>
    <property type="evidence" value="ECO:0007669"/>
    <property type="project" value="UniProtKB-ARBA"/>
</dbReference>
<proteinExistence type="inferred from homology"/>
<feature type="domain" description="C2H2-type" evidence="15">
    <location>
        <begin position="325"/>
        <end position="352"/>
    </location>
</feature>
<comment type="similarity">
    <text evidence="12">Belongs to the snail C2H2-type zinc-finger protein family.</text>
</comment>
<keyword evidence="17" id="KW-1185">Reference proteome</keyword>
<evidence type="ECO:0000256" key="13">
    <source>
        <dbReference type="PROSITE-ProRule" id="PRU00042"/>
    </source>
</evidence>
<evidence type="ECO:0000256" key="14">
    <source>
        <dbReference type="SAM" id="MobiDB-lite"/>
    </source>
</evidence>
<keyword evidence="4" id="KW-0479">Metal-binding</keyword>
<feature type="domain" description="C2H2-type" evidence="15">
    <location>
        <begin position="299"/>
        <end position="322"/>
    </location>
</feature>
<name>A0AAV6UY38_9ARAC</name>
<dbReference type="PANTHER" id="PTHR24388:SF54">
    <property type="entry name" value="PROTEIN ESCARGOT"/>
    <property type="match status" value="1"/>
</dbReference>
<keyword evidence="2" id="KW-0217">Developmental protein</keyword>
<dbReference type="Gene3D" id="3.30.160.60">
    <property type="entry name" value="Classic Zinc Finger"/>
    <property type="match status" value="4"/>
</dbReference>
<feature type="region of interest" description="Disordered" evidence="14">
    <location>
        <begin position="1"/>
        <end position="81"/>
    </location>
</feature>
<keyword evidence="6 13" id="KW-0863">Zinc-finger</keyword>
<dbReference type="FunFam" id="3.30.160.60:FF:000085">
    <property type="entry name" value="Snail zinc finger protein"/>
    <property type="match status" value="1"/>
</dbReference>
<dbReference type="FunFam" id="3.30.160.60:FF:001114">
    <property type="entry name" value="Zinc finger protein SNAI2"/>
    <property type="match status" value="1"/>
</dbReference>
<dbReference type="AlphaFoldDB" id="A0AAV6UY38"/>
<feature type="domain" description="C2H2-type" evidence="15">
    <location>
        <begin position="353"/>
        <end position="380"/>
    </location>
</feature>
<protein>
    <recommendedName>
        <fullName evidence="15">C2H2-type domain-containing protein</fullName>
    </recommendedName>
</protein>
<evidence type="ECO:0000256" key="12">
    <source>
        <dbReference type="ARBA" id="ARBA00037948"/>
    </source>
</evidence>
<dbReference type="SUPFAM" id="SSF57667">
    <property type="entry name" value="beta-beta-alpha zinc fingers"/>
    <property type="match status" value="3"/>
</dbReference>
<dbReference type="InterPro" id="IPR050527">
    <property type="entry name" value="Snail/Krueppel_Znf"/>
</dbReference>
<keyword evidence="11" id="KW-0539">Nucleus</keyword>
<dbReference type="GO" id="GO:0008270">
    <property type="term" value="F:zinc ion binding"/>
    <property type="evidence" value="ECO:0007669"/>
    <property type="project" value="UniProtKB-KW"/>
</dbReference>
<evidence type="ECO:0000256" key="2">
    <source>
        <dbReference type="ARBA" id="ARBA00022473"/>
    </source>
</evidence>
<accession>A0AAV6UY38</accession>
<dbReference type="EMBL" id="JAFNEN010000217">
    <property type="protein sequence ID" value="KAG8189342.1"/>
    <property type="molecule type" value="Genomic_DNA"/>
</dbReference>
<feature type="compositionally biased region" description="Polar residues" evidence="14">
    <location>
        <begin position="247"/>
        <end position="261"/>
    </location>
</feature>
<comment type="caution">
    <text evidence="16">The sequence shown here is derived from an EMBL/GenBank/DDBJ whole genome shotgun (WGS) entry which is preliminary data.</text>
</comment>
<evidence type="ECO:0000256" key="7">
    <source>
        <dbReference type="ARBA" id="ARBA00022833"/>
    </source>
</evidence>
<organism evidence="16 17">
    <name type="scientific">Oedothorax gibbosus</name>
    <dbReference type="NCBI Taxonomy" id="931172"/>
    <lineage>
        <taxon>Eukaryota</taxon>
        <taxon>Metazoa</taxon>
        <taxon>Ecdysozoa</taxon>
        <taxon>Arthropoda</taxon>
        <taxon>Chelicerata</taxon>
        <taxon>Arachnida</taxon>
        <taxon>Araneae</taxon>
        <taxon>Araneomorphae</taxon>
        <taxon>Entelegynae</taxon>
        <taxon>Araneoidea</taxon>
        <taxon>Linyphiidae</taxon>
        <taxon>Erigoninae</taxon>
        <taxon>Oedothorax</taxon>
    </lineage>
</organism>
<dbReference type="Proteomes" id="UP000827092">
    <property type="component" value="Unassembled WGS sequence"/>
</dbReference>
<dbReference type="SMART" id="SM00355">
    <property type="entry name" value="ZnF_C2H2"/>
    <property type="match status" value="5"/>
</dbReference>
<reference evidence="16 17" key="1">
    <citation type="journal article" date="2022" name="Nat. Ecol. Evol.">
        <title>A masculinizing supergene underlies an exaggerated male reproductive morph in a spider.</title>
        <authorList>
            <person name="Hendrickx F."/>
            <person name="De Corte Z."/>
            <person name="Sonet G."/>
            <person name="Van Belleghem S.M."/>
            <person name="Kostlbacher S."/>
            <person name="Vangestel C."/>
        </authorList>
    </citation>
    <scope>NUCLEOTIDE SEQUENCE [LARGE SCALE GENOMIC DNA]</scope>
    <source>
        <strain evidence="16">W744_W776</strain>
    </source>
</reference>
<evidence type="ECO:0000256" key="10">
    <source>
        <dbReference type="ARBA" id="ARBA00023163"/>
    </source>
</evidence>
<dbReference type="FunFam" id="3.30.160.60:FF:000942">
    <property type="entry name" value="Snail zinc finger protein"/>
    <property type="match status" value="1"/>
</dbReference>
<feature type="compositionally biased region" description="Basic residues" evidence="14">
    <location>
        <begin position="1"/>
        <end position="11"/>
    </location>
</feature>
<gene>
    <name evidence="16" type="ORF">JTE90_021847</name>
</gene>
<evidence type="ECO:0000256" key="5">
    <source>
        <dbReference type="ARBA" id="ARBA00022737"/>
    </source>
</evidence>
<evidence type="ECO:0000313" key="16">
    <source>
        <dbReference type="EMBL" id="KAG8189342.1"/>
    </source>
</evidence>
<evidence type="ECO:0000259" key="15">
    <source>
        <dbReference type="PROSITE" id="PS50157"/>
    </source>
</evidence>
<keyword evidence="7" id="KW-0862">Zinc</keyword>
<dbReference type="InterPro" id="IPR036236">
    <property type="entry name" value="Znf_C2H2_sf"/>
</dbReference>
<dbReference type="GO" id="GO:0060562">
    <property type="term" value="P:epithelial tube morphogenesis"/>
    <property type="evidence" value="ECO:0007669"/>
    <property type="project" value="UniProtKB-ARBA"/>
</dbReference>
<feature type="domain" description="C2H2-type" evidence="15">
    <location>
        <begin position="268"/>
        <end position="290"/>
    </location>
</feature>
<feature type="region of interest" description="Disordered" evidence="14">
    <location>
        <begin position="228"/>
        <end position="261"/>
    </location>
</feature>
<evidence type="ECO:0000313" key="17">
    <source>
        <dbReference type="Proteomes" id="UP000827092"/>
    </source>
</evidence>
<keyword evidence="8" id="KW-0805">Transcription regulation</keyword>
<evidence type="ECO:0000256" key="4">
    <source>
        <dbReference type="ARBA" id="ARBA00022723"/>
    </source>
</evidence>
<sequence>MPKAFLIKKHSPGKENGGKVKQFVNGEPKFEETSYSPTPAENIMDLSGRDIKGPYDLSFKPKKSESDEDNPSTPLPSPPSVIEFSPKIVTSNYMTPSIGIALIDRVPQPSSLLPKPVASNLDLNFRSLQNSGPPTWQRPMFPTPYIPFNFPFVPSFHAPTPEYTPGPYLGGTALVSPPLLPMPQPRIQLSPCMPTDTYYEKSPPHLSNLELMKDHSSYMAAYHHKEGSTSPIARSESEESIPESNAPKYTSLVTSSTGSPVESQGHRYMCVDCSKSYATYSGLSRHRQFHCITQAKKAFNCKYCEKVYVSLGALKMHIRTHTLPCKCNLCGKAFSRPWLLQGHIRTHTGEKPFACPHCTRAFADRSNLRAHLQTHSDIKKYSCNACSKTFSRMSLLLKHNDGGCVNTQARGAHFGTI</sequence>
<evidence type="ECO:0000256" key="3">
    <source>
        <dbReference type="ARBA" id="ARBA00022491"/>
    </source>
</evidence>
<dbReference type="GO" id="GO:0000981">
    <property type="term" value="F:DNA-binding transcription factor activity, RNA polymerase II-specific"/>
    <property type="evidence" value="ECO:0007669"/>
    <property type="project" value="TreeGrafter"/>
</dbReference>
<dbReference type="PROSITE" id="PS50157">
    <property type="entry name" value="ZINC_FINGER_C2H2_2"/>
    <property type="match status" value="5"/>
</dbReference>
<comment type="subcellular location">
    <subcellularLocation>
        <location evidence="1">Nucleus</location>
    </subcellularLocation>
</comment>
<keyword evidence="9" id="KW-0238">DNA-binding</keyword>
<dbReference type="Pfam" id="PF00096">
    <property type="entry name" value="zf-C2H2"/>
    <property type="match status" value="4"/>
</dbReference>
<dbReference type="PANTHER" id="PTHR24388">
    <property type="entry name" value="ZINC FINGER PROTEIN"/>
    <property type="match status" value="1"/>
</dbReference>
<dbReference type="GO" id="GO:0005634">
    <property type="term" value="C:nucleus"/>
    <property type="evidence" value="ECO:0007669"/>
    <property type="project" value="UniProtKB-SubCell"/>
</dbReference>
<evidence type="ECO:0000256" key="11">
    <source>
        <dbReference type="ARBA" id="ARBA00023242"/>
    </source>
</evidence>
<dbReference type="PROSITE" id="PS00028">
    <property type="entry name" value="ZINC_FINGER_C2H2_1"/>
    <property type="match status" value="4"/>
</dbReference>
<feature type="domain" description="C2H2-type" evidence="15">
    <location>
        <begin position="381"/>
        <end position="411"/>
    </location>
</feature>
<dbReference type="GO" id="GO:0000978">
    <property type="term" value="F:RNA polymerase II cis-regulatory region sequence-specific DNA binding"/>
    <property type="evidence" value="ECO:0007669"/>
    <property type="project" value="TreeGrafter"/>
</dbReference>
<evidence type="ECO:0000256" key="9">
    <source>
        <dbReference type="ARBA" id="ARBA00023125"/>
    </source>
</evidence>
<dbReference type="GO" id="GO:2000177">
    <property type="term" value="P:regulation of neural precursor cell proliferation"/>
    <property type="evidence" value="ECO:0007669"/>
    <property type="project" value="UniProtKB-ARBA"/>
</dbReference>
<evidence type="ECO:0000256" key="6">
    <source>
        <dbReference type="ARBA" id="ARBA00022771"/>
    </source>
</evidence>
<keyword evidence="3" id="KW-0678">Repressor</keyword>
<dbReference type="FunFam" id="3.30.160.60:FF:000207">
    <property type="entry name" value="zinc finger protein SNAI2"/>
    <property type="match status" value="1"/>
</dbReference>
<evidence type="ECO:0000256" key="8">
    <source>
        <dbReference type="ARBA" id="ARBA00023015"/>
    </source>
</evidence>
<keyword evidence="10" id="KW-0804">Transcription</keyword>
<evidence type="ECO:0000256" key="1">
    <source>
        <dbReference type="ARBA" id="ARBA00004123"/>
    </source>
</evidence>
<dbReference type="InterPro" id="IPR013087">
    <property type="entry name" value="Znf_C2H2_type"/>
</dbReference>
<keyword evidence="5" id="KW-0677">Repeat</keyword>